<evidence type="ECO:0000256" key="2">
    <source>
        <dbReference type="SAM" id="MobiDB-lite"/>
    </source>
</evidence>
<dbReference type="InterPro" id="IPR036291">
    <property type="entry name" value="NAD(P)-bd_dom_sf"/>
</dbReference>
<dbReference type="PANTHER" id="PTHR42760">
    <property type="entry name" value="SHORT-CHAIN DEHYDROGENASES/REDUCTASES FAMILY MEMBER"/>
    <property type="match status" value="1"/>
</dbReference>
<feature type="compositionally biased region" description="Basic residues" evidence="2">
    <location>
        <begin position="104"/>
        <end position="126"/>
    </location>
</feature>
<evidence type="ECO:0000313" key="4">
    <source>
        <dbReference type="Proteomes" id="UP000244896"/>
    </source>
</evidence>
<evidence type="ECO:0000256" key="1">
    <source>
        <dbReference type="ARBA" id="ARBA00006484"/>
    </source>
</evidence>
<keyword evidence="4" id="KW-1185">Reference proteome</keyword>
<dbReference type="PANTHER" id="PTHR42760:SF132">
    <property type="entry name" value="SHORT-CHAIN DEHYDROGENASE_REDUCTASE FAMILY PROTEIN"/>
    <property type="match status" value="1"/>
</dbReference>
<dbReference type="InterPro" id="IPR020904">
    <property type="entry name" value="Sc_DH/Rdtase_CS"/>
</dbReference>
<organism evidence="3 4">
    <name type="scientific">Ereboglobus luteus</name>
    <dbReference type="NCBI Taxonomy" id="1796921"/>
    <lineage>
        <taxon>Bacteria</taxon>
        <taxon>Pseudomonadati</taxon>
        <taxon>Verrucomicrobiota</taxon>
        <taxon>Opitutia</taxon>
        <taxon>Opitutales</taxon>
        <taxon>Opitutaceae</taxon>
        <taxon>Ereboglobus</taxon>
    </lineage>
</organism>
<reference evidence="3 4" key="1">
    <citation type="journal article" date="2018" name="Syst. Appl. Microbiol.">
        <title>Ereboglobus luteus gen. nov. sp. nov. from cockroach guts, and new insights into the oxygen relationship of the genera Opitutus and Didymococcus (Verrucomicrobia: Opitutaceae).</title>
        <authorList>
            <person name="Tegtmeier D."/>
            <person name="Belitz A."/>
            <person name="Radek R."/>
            <person name="Heimerl T."/>
            <person name="Brune A."/>
        </authorList>
    </citation>
    <scope>NUCLEOTIDE SEQUENCE [LARGE SCALE GENOMIC DNA]</scope>
    <source>
        <strain evidence="3 4">Ho45</strain>
    </source>
</reference>
<dbReference type="PRINTS" id="PR00081">
    <property type="entry name" value="GDHRDH"/>
</dbReference>
<proteinExistence type="inferred from homology"/>
<dbReference type="AlphaFoldDB" id="A0A2U8E463"/>
<dbReference type="Proteomes" id="UP000244896">
    <property type="component" value="Chromosome"/>
</dbReference>
<accession>A0A2U8E463</accession>
<protein>
    <recommendedName>
        <fullName evidence="5">SDR family oxidoreductase</fullName>
    </recommendedName>
</protein>
<feature type="region of interest" description="Disordered" evidence="2">
    <location>
        <begin position="66"/>
        <end position="126"/>
    </location>
</feature>
<dbReference type="InterPro" id="IPR002347">
    <property type="entry name" value="SDR_fam"/>
</dbReference>
<dbReference type="PRINTS" id="PR00080">
    <property type="entry name" value="SDRFAMILY"/>
</dbReference>
<name>A0A2U8E463_9BACT</name>
<dbReference type="OrthoDB" id="9803333at2"/>
<feature type="compositionally biased region" description="Basic residues" evidence="2">
    <location>
        <begin position="81"/>
        <end position="96"/>
    </location>
</feature>
<feature type="compositionally biased region" description="Basic and acidic residues" evidence="2">
    <location>
        <begin position="19"/>
        <end position="38"/>
    </location>
</feature>
<feature type="region of interest" description="Disordered" evidence="2">
    <location>
        <begin position="17"/>
        <end position="41"/>
    </location>
</feature>
<dbReference type="PROSITE" id="PS00061">
    <property type="entry name" value="ADH_SHORT"/>
    <property type="match status" value="1"/>
</dbReference>
<evidence type="ECO:0000313" key="3">
    <source>
        <dbReference type="EMBL" id="AWI09699.1"/>
    </source>
</evidence>
<dbReference type="KEGG" id="elut:CKA38_10950"/>
<evidence type="ECO:0008006" key="5">
    <source>
        <dbReference type="Google" id="ProtNLM"/>
    </source>
</evidence>
<sequence length="424" mass="47062">MVHRTLAATHGAIHRLRRETRGHAPVDRRQLGARGDRPRRFRRRRLARGRAPARAHLCRGDCAVPRTRGNLPDRQPQFPRARARLQRLPRRHRHSQGARDGHPARRARRHDFKDRTARRRRRGARAPRLFRQRTGSLHKPIIQNRMKTKTPSKKIPAAISTKGLLAGQVAVVTGGAQGIGEGIVLACARAGADIAFTYMGATPKSRAKAKRTAEAVRRIGRRVVFDIVDATSEQDTETFMQRVISELGRVDIMVNNVGGAGTVPEGGFAALPLDYWRSQLDKNFFSAVMYSRLAVRDMLRRRSGGSVINIGSIHTAKVFNTKFVPYSCAKQAMNQLTRDLAVELASKNIRVNCIAPGLIKTALTVGRYDAAWWSDISERIPMRRAGVPSEIGDVAVFLSSKQSSYLTGQIIYVDGGGADGGWKL</sequence>
<gene>
    <name evidence="3" type="ORF">CKA38_10950</name>
</gene>
<dbReference type="Pfam" id="PF13561">
    <property type="entry name" value="adh_short_C2"/>
    <property type="match status" value="1"/>
</dbReference>
<comment type="similarity">
    <text evidence="1">Belongs to the short-chain dehydrogenases/reductases (SDR) family.</text>
</comment>
<dbReference type="CDD" id="cd05233">
    <property type="entry name" value="SDR_c"/>
    <property type="match status" value="1"/>
</dbReference>
<dbReference type="FunFam" id="3.40.50.720:FF:000084">
    <property type="entry name" value="Short-chain dehydrogenase reductase"/>
    <property type="match status" value="1"/>
</dbReference>
<dbReference type="SUPFAM" id="SSF51735">
    <property type="entry name" value="NAD(P)-binding Rossmann-fold domains"/>
    <property type="match status" value="1"/>
</dbReference>
<dbReference type="GO" id="GO:0016616">
    <property type="term" value="F:oxidoreductase activity, acting on the CH-OH group of donors, NAD or NADP as acceptor"/>
    <property type="evidence" value="ECO:0007669"/>
    <property type="project" value="TreeGrafter"/>
</dbReference>
<dbReference type="EMBL" id="CP023004">
    <property type="protein sequence ID" value="AWI09699.1"/>
    <property type="molecule type" value="Genomic_DNA"/>
</dbReference>
<dbReference type="Gene3D" id="3.40.50.720">
    <property type="entry name" value="NAD(P)-binding Rossmann-like Domain"/>
    <property type="match status" value="1"/>
</dbReference>